<dbReference type="Gene3D" id="3.90.550.10">
    <property type="entry name" value="Spore Coat Polysaccharide Biosynthesis Protein SpsA, Chain A"/>
    <property type="match status" value="1"/>
</dbReference>
<dbReference type="InterPro" id="IPR029044">
    <property type="entry name" value="Nucleotide-diphossugar_trans"/>
</dbReference>
<evidence type="ECO:0000259" key="4">
    <source>
        <dbReference type="Pfam" id="PF00535"/>
    </source>
</evidence>
<evidence type="ECO:0000256" key="1">
    <source>
        <dbReference type="ARBA" id="ARBA00006739"/>
    </source>
</evidence>
<proteinExistence type="inferred from homology"/>
<dbReference type="GO" id="GO:0016740">
    <property type="term" value="F:transferase activity"/>
    <property type="evidence" value="ECO:0007669"/>
    <property type="project" value="UniProtKB-KW"/>
</dbReference>
<keyword evidence="6" id="KW-1185">Reference proteome</keyword>
<dbReference type="Pfam" id="PF00535">
    <property type="entry name" value="Glycos_transf_2"/>
    <property type="match status" value="1"/>
</dbReference>
<keyword evidence="2" id="KW-0328">Glycosyltransferase</keyword>
<dbReference type="InterPro" id="IPR050834">
    <property type="entry name" value="Glycosyltransf_2"/>
</dbReference>
<dbReference type="Proteomes" id="UP000321189">
    <property type="component" value="Unassembled WGS sequence"/>
</dbReference>
<evidence type="ECO:0000256" key="2">
    <source>
        <dbReference type="ARBA" id="ARBA00022676"/>
    </source>
</evidence>
<dbReference type="PANTHER" id="PTHR43685">
    <property type="entry name" value="GLYCOSYLTRANSFERASE"/>
    <property type="match status" value="1"/>
</dbReference>
<evidence type="ECO:0000313" key="5">
    <source>
        <dbReference type="EMBL" id="GEK77898.1"/>
    </source>
</evidence>
<evidence type="ECO:0000256" key="3">
    <source>
        <dbReference type="ARBA" id="ARBA00022679"/>
    </source>
</evidence>
<comment type="similarity">
    <text evidence="1">Belongs to the glycosyltransferase 2 family.</text>
</comment>
<keyword evidence="3 5" id="KW-0808">Transferase</keyword>
<dbReference type="EMBL" id="BJUT01000048">
    <property type="protein sequence ID" value="GEK77898.1"/>
    <property type="molecule type" value="Genomic_DNA"/>
</dbReference>
<dbReference type="SUPFAM" id="SSF53448">
    <property type="entry name" value="Nucleotide-diphospho-sugar transferases"/>
    <property type="match status" value="1"/>
</dbReference>
<accession>A0ABQ0UHG6</accession>
<gene>
    <name evidence="5" type="ORF">PAT01_32020</name>
</gene>
<dbReference type="InterPro" id="IPR001173">
    <property type="entry name" value="Glyco_trans_2-like"/>
</dbReference>
<evidence type="ECO:0000313" key="6">
    <source>
        <dbReference type="Proteomes" id="UP000321189"/>
    </source>
</evidence>
<name>A0ABQ0UHG6_PSEAF</name>
<protein>
    <submittedName>
        <fullName evidence="5">Glycosyl transferase</fullName>
    </submittedName>
</protein>
<comment type="caution">
    <text evidence="5">The sequence shown here is derived from an EMBL/GenBank/DDBJ whole genome shotgun (WGS) entry which is preliminary data.</text>
</comment>
<feature type="domain" description="Glycosyltransferase 2-like" evidence="4">
    <location>
        <begin position="35"/>
        <end position="191"/>
    </location>
</feature>
<dbReference type="RefSeq" id="WP_138579967.1">
    <property type="nucleotide sequence ID" value="NZ_BJUT01000048.1"/>
</dbReference>
<sequence>MNPTSAANSHFYMNTPQALPLSVETVCGMSVYKNDKIEWVTQAVESVLNQTLPPDLFVVVIDGGIADAISLYLSETEKKHTNFILVHGTQNQGLSACMNYIIEMTLPLAPKYFFRMDADDICVLHRFEKQVTLLDKHSEIDVLGSALWEVDEQGVRAGVRRLPLTHSKLLSSFSRRCPINHPTVAIRYSVFKRGHRYLADKLNTQDYFLWIALAKDGYKFANVKEPLLHFRRVDGFYKRRGRGKSINEFKARLLAMEALSQRSLQNYSYATFVLLLRMMPSWGIKFAYKVDRFLLNLKKHN</sequence>
<organism evidence="5 6">
    <name type="scientific">Pseudoalteromonas atlantica</name>
    <name type="common">Alteromonas atlantica</name>
    <dbReference type="NCBI Taxonomy" id="288"/>
    <lineage>
        <taxon>Bacteria</taxon>
        <taxon>Pseudomonadati</taxon>
        <taxon>Pseudomonadota</taxon>
        <taxon>Gammaproteobacteria</taxon>
        <taxon>Alteromonadales</taxon>
        <taxon>Pseudoalteromonadaceae</taxon>
        <taxon>Pseudoalteromonas</taxon>
    </lineage>
</organism>
<reference evidence="5 6" key="1">
    <citation type="submission" date="2019-07" db="EMBL/GenBank/DDBJ databases">
        <title>Whole genome shotgun sequence of Pseudoalteromonas atlantica NBRC 103033.</title>
        <authorList>
            <person name="Hosoyama A."/>
            <person name="Uohara A."/>
            <person name="Ohji S."/>
            <person name="Ichikawa N."/>
        </authorList>
    </citation>
    <scope>NUCLEOTIDE SEQUENCE [LARGE SCALE GENOMIC DNA]</scope>
    <source>
        <strain evidence="5 6">NBRC 103033</strain>
    </source>
</reference>
<dbReference type="PANTHER" id="PTHR43685:SF5">
    <property type="entry name" value="GLYCOSYLTRANSFERASE EPSE-RELATED"/>
    <property type="match status" value="1"/>
</dbReference>